<gene>
    <name evidence="2" type="ORF">M378DRAFT_12852</name>
</gene>
<dbReference type="AlphaFoldDB" id="A0A0C2WZS5"/>
<reference evidence="2 3" key="1">
    <citation type="submission" date="2014-04" db="EMBL/GenBank/DDBJ databases">
        <title>Evolutionary Origins and Diversification of the Mycorrhizal Mutualists.</title>
        <authorList>
            <consortium name="DOE Joint Genome Institute"/>
            <consortium name="Mycorrhizal Genomics Consortium"/>
            <person name="Kohler A."/>
            <person name="Kuo A."/>
            <person name="Nagy L.G."/>
            <person name="Floudas D."/>
            <person name="Copeland A."/>
            <person name="Barry K.W."/>
            <person name="Cichocki N."/>
            <person name="Veneault-Fourrey C."/>
            <person name="LaButti K."/>
            <person name="Lindquist E.A."/>
            <person name="Lipzen A."/>
            <person name="Lundell T."/>
            <person name="Morin E."/>
            <person name="Murat C."/>
            <person name="Riley R."/>
            <person name="Ohm R."/>
            <person name="Sun H."/>
            <person name="Tunlid A."/>
            <person name="Henrissat B."/>
            <person name="Grigoriev I.V."/>
            <person name="Hibbett D.S."/>
            <person name="Martin F."/>
        </authorList>
    </citation>
    <scope>NUCLEOTIDE SEQUENCE [LARGE SCALE GENOMIC DNA]</scope>
    <source>
        <strain evidence="2 3">Koide BX008</strain>
    </source>
</reference>
<sequence length="591" mass="65419">MDVVDPILTFLPSKKKTSLKASICTLSSTALCRRRPSRPQVLQFYPVSHSLSIPISSSSASVVSMTDCASSSSSTSYFDSASSPSIATAVDSIDWVMSPADLSRDSFYYARRQRRQRGTPKTKLDLLFYLSPHVNVPPQRTIEKSRHDRVPTTVKKIKTETVPRKAPPQTKVNVITRIPPPQRNIQLRGITNGNSYPHVYPTEKFWHSSGPTKRAVALAERFRCVIERKRKEWIKKHLQARLAEREGRRQQSKTGPTTLSDGDDSAVAKAIEAELEQEFLHYNVFVLSANEQKMRKDIPHLIMRVSITAEASASAGWELGHGPGRLSNKAVDPKPVGDTMEINIDIDMDIDPASTQTGVAVSVKLDANTVDFAQREKDEMRHLTGASEIISCFPSGIVEDDNTHAQDHAHDLSGTTTASHWDPMVGQVFLGNANDVPLVHEQPVPLMHPQQHQQASQDSQVNVEEGFEGNEDEVLEDDPLHYRSTNDPASAHGFDICIECHGLAPFPSASQLRAAEEHLGMLEKMWVHKCKSRLTENRHRLLCNAAIQTSRRQVPAVDAMTIYFQDVAAISTSVPCKSYAVAGPTVVSALC</sequence>
<dbReference type="STRING" id="946122.A0A0C2WZS5"/>
<proteinExistence type="predicted"/>
<accession>A0A0C2WZS5</accession>
<dbReference type="OrthoDB" id="3008032at2759"/>
<feature type="region of interest" description="Disordered" evidence="1">
    <location>
        <begin position="240"/>
        <end position="264"/>
    </location>
</feature>
<name>A0A0C2WZS5_AMAMK</name>
<organism evidence="2 3">
    <name type="scientific">Amanita muscaria (strain Koide BX008)</name>
    <dbReference type="NCBI Taxonomy" id="946122"/>
    <lineage>
        <taxon>Eukaryota</taxon>
        <taxon>Fungi</taxon>
        <taxon>Dikarya</taxon>
        <taxon>Basidiomycota</taxon>
        <taxon>Agaricomycotina</taxon>
        <taxon>Agaricomycetes</taxon>
        <taxon>Agaricomycetidae</taxon>
        <taxon>Agaricales</taxon>
        <taxon>Pluteineae</taxon>
        <taxon>Amanitaceae</taxon>
        <taxon>Amanita</taxon>
    </lineage>
</organism>
<keyword evidence="3" id="KW-1185">Reference proteome</keyword>
<evidence type="ECO:0000313" key="3">
    <source>
        <dbReference type="Proteomes" id="UP000054549"/>
    </source>
</evidence>
<dbReference type="HOGENOM" id="CLU_461484_0_0_1"/>
<dbReference type="InParanoid" id="A0A0C2WZS5"/>
<feature type="region of interest" description="Disordered" evidence="1">
    <location>
        <begin position="448"/>
        <end position="468"/>
    </location>
</feature>
<protein>
    <submittedName>
        <fullName evidence="2">Uncharacterized protein</fullName>
    </submittedName>
</protein>
<feature type="compositionally biased region" description="Low complexity" evidence="1">
    <location>
        <begin position="450"/>
        <end position="460"/>
    </location>
</feature>
<dbReference type="Proteomes" id="UP000054549">
    <property type="component" value="Unassembled WGS sequence"/>
</dbReference>
<evidence type="ECO:0000313" key="2">
    <source>
        <dbReference type="EMBL" id="KIL62376.1"/>
    </source>
</evidence>
<evidence type="ECO:0000256" key="1">
    <source>
        <dbReference type="SAM" id="MobiDB-lite"/>
    </source>
</evidence>
<dbReference type="EMBL" id="KN818271">
    <property type="protein sequence ID" value="KIL62376.1"/>
    <property type="molecule type" value="Genomic_DNA"/>
</dbReference>